<gene>
    <name evidence="1" type="primary">cps3D</name>
    <name evidence="1" type="ORF">CMPG5300_1007</name>
</gene>
<evidence type="ECO:0000313" key="2">
    <source>
        <dbReference type="Proteomes" id="UP000029801"/>
    </source>
</evidence>
<dbReference type="Proteomes" id="UP000029801">
    <property type="component" value="Chromosome"/>
</dbReference>
<comment type="caution">
    <text evidence="1">The sequence shown here is derived from an EMBL/GenBank/DDBJ whole genome shotgun (WGS) entry which is preliminary data.</text>
</comment>
<protein>
    <submittedName>
        <fullName evidence="1">Polysaccharide biosynthesis protein</fullName>
    </submittedName>
</protein>
<dbReference type="PROSITE" id="PS51257">
    <property type="entry name" value="PROKAR_LIPOPROTEIN"/>
    <property type="match status" value="1"/>
</dbReference>
<organism evidence="1 2">
    <name type="scientific">Lactiplantibacillus plantarum CMPG5300</name>
    <dbReference type="NCBI Taxonomy" id="1304889"/>
    <lineage>
        <taxon>Bacteria</taxon>
        <taxon>Bacillati</taxon>
        <taxon>Bacillota</taxon>
        <taxon>Bacilli</taxon>
        <taxon>Lactobacillales</taxon>
        <taxon>Lactobacillaceae</taxon>
        <taxon>Lactiplantibacillus</taxon>
    </lineage>
</organism>
<dbReference type="EMBL" id="AXZV01000005">
    <property type="protein sequence ID" value="KGH43512.1"/>
    <property type="molecule type" value="Genomic_DNA"/>
</dbReference>
<accession>A0AAW3FPU3</accession>
<proteinExistence type="predicted"/>
<reference evidence="1 2" key="1">
    <citation type="journal article" date="2014" name="Genome Announc.">
        <title>Draft Genome Sequence of Lactobacillus plantarum CMPG5300, a Human Vaginal Isolate.</title>
        <authorList>
            <person name="Malik S."/>
            <person name="Siezen R.J."/>
            <person name="Renckens B."/>
            <person name="Vaneechoutte M."/>
            <person name="Vanderleyden J."/>
            <person name="Lebeer S."/>
        </authorList>
    </citation>
    <scope>NUCLEOTIDE SEQUENCE [LARGE SCALE GENOMIC DNA]</scope>
    <source>
        <strain evidence="1 2">CMPG5300</strain>
    </source>
</reference>
<dbReference type="AlphaFoldDB" id="A0AAW3FPU3"/>
<name>A0AAW3FPU3_LACPN</name>
<sequence>MKMRKRLAIVWGSLALLALLLGYACYALSIQRGQDTVTRIYQTDQNGTPIISPGPITLVGKVNHRNLFQSGINGYVLTNRDPLSTLLPRRNQTVHLKYRSAQTTAELRKTLRQARYLQAGTQNTATPVFQNRQQRGDATTYGRISTSQDGRIWTKLPISYPHVQLSRPSVWYANGRLTLIDGQDRYWTTNFKDWQHQRLNFNGADFKQGRVQAVFPGTTRSAVVMVRGIDRQSSRAKLYYGQLTKTGRVKAWHALQLGKLPARQIAGMSLIDQHLYLFRQRGTQLAVYRANRLTRPVRLVGRVKLNHAQSQRVTAVNLIPTTKHRYRLIFDLTTAEKVQKQPRYRLLDRRFKAVGQQHLLVTDYLWSQFQISLRGSEAYEGTAKGTL</sequence>
<evidence type="ECO:0000313" key="1">
    <source>
        <dbReference type="EMBL" id="KGH43512.1"/>
    </source>
</evidence>